<feature type="domain" description="Plastocyanin-like" evidence="2">
    <location>
        <begin position="41"/>
        <end position="167"/>
    </location>
</feature>
<evidence type="ECO:0000259" key="2">
    <source>
        <dbReference type="Pfam" id="PF00394"/>
    </source>
</evidence>
<comment type="similarity">
    <text evidence="1">Belongs to the multicopper oxidase family.</text>
</comment>
<dbReference type="EMBL" id="OUUZ01000008">
    <property type="protein sequence ID" value="SPQ21899.1"/>
    <property type="molecule type" value="Genomic_DNA"/>
</dbReference>
<dbReference type="PANTHER" id="PTHR11709:SF145">
    <property type="entry name" value="LCC1"/>
    <property type="match status" value="1"/>
</dbReference>
<accession>A0A3S4F1H1</accession>
<dbReference type="Pfam" id="PF07731">
    <property type="entry name" value="Cu-oxidase_2"/>
    <property type="match status" value="1"/>
</dbReference>
<dbReference type="Pfam" id="PF00394">
    <property type="entry name" value="Cu-oxidase"/>
    <property type="match status" value="1"/>
</dbReference>
<dbReference type="AlphaFoldDB" id="A0A3S4F1H1"/>
<dbReference type="CDD" id="cd13901">
    <property type="entry name" value="CuRO_3_MaLCC_like"/>
    <property type="match status" value="1"/>
</dbReference>
<dbReference type="SUPFAM" id="SSF49503">
    <property type="entry name" value="Cupredoxins"/>
    <property type="match status" value="2"/>
</dbReference>
<sequence length="399" mass="44360">MSVLLRACACQKRETPSSTSPIMMETPLYRCINSTDFNVYVPWSDNSLINGKNNYNCSMAPANSTCHEQACLAHFRFRPGKKHRLRLMNTGAAALVHFSIDGHKMEVIANDFEPLVPYAADFVTLGVGQRTDVLVTADADPRATYWMRSTISLNCSVAHTTVGRAIVSTISAAAAAADAKSFLCRNDDLARTVPFFPQPADPHPDTVETYTIDLLTNATGNHVWTINNRTQYTDYNNPVLLQAYAQNFTFPTPPPPGTTAGDPNVYNFGRNRTVRVVLNTVYQSAHPMHLHGHAFQVLAEGPGPWDGRTVVNPANPLRRDRHMQRRFGHLVLQLAADNPGVWSLHCHIAWHASMGFTIVLLEQPAELARTQVPFVMRETCEGWDRWSKTHVVDQIDAGI</sequence>
<gene>
    <name evidence="4" type="ORF">TT172_LOCUS4318</name>
</gene>
<dbReference type="Proteomes" id="UP000289323">
    <property type="component" value="Unassembled WGS sequence"/>
</dbReference>
<dbReference type="GO" id="GO:0016491">
    <property type="term" value="F:oxidoreductase activity"/>
    <property type="evidence" value="ECO:0007669"/>
    <property type="project" value="InterPro"/>
</dbReference>
<dbReference type="InterPro" id="IPR001117">
    <property type="entry name" value="Cu-oxidase_2nd"/>
</dbReference>
<organism evidence="4 5">
    <name type="scientific">Thermothielavioides terrestris</name>
    <dbReference type="NCBI Taxonomy" id="2587410"/>
    <lineage>
        <taxon>Eukaryota</taxon>
        <taxon>Fungi</taxon>
        <taxon>Dikarya</taxon>
        <taxon>Ascomycota</taxon>
        <taxon>Pezizomycotina</taxon>
        <taxon>Sordariomycetes</taxon>
        <taxon>Sordariomycetidae</taxon>
        <taxon>Sordariales</taxon>
        <taxon>Chaetomiaceae</taxon>
        <taxon>Thermothielavioides</taxon>
    </lineage>
</organism>
<proteinExistence type="inferred from homology"/>
<reference evidence="4 5" key="1">
    <citation type="submission" date="2018-04" db="EMBL/GenBank/DDBJ databases">
        <authorList>
            <person name="Huttner S."/>
            <person name="Dainat J."/>
        </authorList>
    </citation>
    <scope>NUCLEOTIDE SEQUENCE [LARGE SCALE GENOMIC DNA]</scope>
</reference>
<evidence type="ECO:0000256" key="1">
    <source>
        <dbReference type="ARBA" id="ARBA00010609"/>
    </source>
</evidence>
<protein>
    <submittedName>
        <fullName evidence="4">001609c5-b7d1-494f-af05-da3148dea925</fullName>
    </submittedName>
</protein>
<dbReference type="PANTHER" id="PTHR11709">
    <property type="entry name" value="MULTI-COPPER OXIDASE"/>
    <property type="match status" value="1"/>
</dbReference>
<dbReference type="InterPro" id="IPR008972">
    <property type="entry name" value="Cupredoxin"/>
</dbReference>
<evidence type="ECO:0000259" key="3">
    <source>
        <dbReference type="Pfam" id="PF07731"/>
    </source>
</evidence>
<dbReference type="Gene3D" id="2.60.40.420">
    <property type="entry name" value="Cupredoxins - blue copper proteins"/>
    <property type="match status" value="2"/>
</dbReference>
<dbReference type="GO" id="GO:0005507">
    <property type="term" value="F:copper ion binding"/>
    <property type="evidence" value="ECO:0007669"/>
    <property type="project" value="InterPro"/>
</dbReference>
<name>A0A3S4F1H1_9PEZI</name>
<evidence type="ECO:0000313" key="4">
    <source>
        <dbReference type="EMBL" id="SPQ21899.1"/>
    </source>
</evidence>
<dbReference type="InterPro" id="IPR011706">
    <property type="entry name" value="Cu-oxidase_C"/>
</dbReference>
<feature type="domain" description="Plastocyanin-like" evidence="3">
    <location>
        <begin position="233"/>
        <end position="365"/>
    </location>
</feature>
<evidence type="ECO:0000313" key="5">
    <source>
        <dbReference type="Proteomes" id="UP000289323"/>
    </source>
</evidence>
<dbReference type="InterPro" id="IPR045087">
    <property type="entry name" value="Cu-oxidase_fam"/>
</dbReference>